<dbReference type="InterPro" id="IPR050471">
    <property type="entry name" value="AB_hydrolase"/>
</dbReference>
<dbReference type="Proteomes" id="UP000294847">
    <property type="component" value="Chromosome 2"/>
</dbReference>
<dbReference type="PRINTS" id="PR00111">
    <property type="entry name" value="ABHYDROLASE"/>
</dbReference>
<dbReference type="InterPro" id="IPR029058">
    <property type="entry name" value="AB_hydrolase_fold"/>
</dbReference>
<feature type="domain" description="AB hydrolase-1" evidence="1">
    <location>
        <begin position="85"/>
        <end position="329"/>
    </location>
</feature>
<dbReference type="SUPFAM" id="SSF53474">
    <property type="entry name" value="alpha/beta-Hydrolases"/>
    <property type="match status" value="1"/>
</dbReference>
<dbReference type="PANTHER" id="PTHR43433:SF5">
    <property type="entry name" value="AB HYDROLASE-1 DOMAIN-CONTAINING PROTEIN"/>
    <property type="match status" value="1"/>
</dbReference>
<dbReference type="ESTHER" id="maggr-a4ri35">
    <property type="family name" value="6_AlphaBeta_hydrolase"/>
</dbReference>
<evidence type="ECO:0000313" key="2">
    <source>
        <dbReference type="EMBL" id="QBZ57353.1"/>
    </source>
</evidence>
<evidence type="ECO:0000313" key="3">
    <source>
        <dbReference type="Proteomes" id="UP000294847"/>
    </source>
</evidence>
<dbReference type="Pfam" id="PF00561">
    <property type="entry name" value="Abhydrolase_1"/>
    <property type="match status" value="1"/>
</dbReference>
<evidence type="ECO:0000259" key="1">
    <source>
        <dbReference type="Pfam" id="PF00561"/>
    </source>
</evidence>
<protein>
    <recommendedName>
        <fullName evidence="1">AB hydrolase-1 domain-containing protein</fullName>
    </recommendedName>
</protein>
<gene>
    <name evidence="2" type="ORF">PoMZ_02277</name>
</gene>
<dbReference type="Gene3D" id="3.40.50.1820">
    <property type="entry name" value="alpha/beta hydrolase"/>
    <property type="match status" value="1"/>
</dbReference>
<name>A0A4P7N4P4_PYROR</name>
<reference evidence="2 3" key="1">
    <citation type="journal article" date="2019" name="Mol. Biol. Evol.">
        <title>Blast fungal genomes show frequent chromosomal changes, gene gains and losses, and effector gene turnover.</title>
        <authorList>
            <person name="Gomez Luciano L.B."/>
            <person name="Jason Tsai I."/>
            <person name="Chuma I."/>
            <person name="Tosa Y."/>
            <person name="Chen Y.H."/>
            <person name="Li J.Y."/>
            <person name="Li M.Y."/>
            <person name="Jade Lu M.Y."/>
            <person name="Nakayashiki H."/>
            <person name="Li W.H."/>
        </authorList>
    </citation>
    <scope>NUCLEOTIDE SEQUENCE [LARGE SCALE GENOMIC DNA]</scope>
    <source>
        <strain evidence="2">MZ5-1-6</strain>
    </source>
</reference>
<dbReference type="AlphaFoldDB" id="A0A4P7N4P4"/>
<accession>A0A4P7N4P4</accession>
<dbReference type="EMBL" id="CP034205">
    <property type="protein sequence ID" value="QBZ57353.1"/>
    <property type="molecule type" value="Genomic_DNA"/>
</dbReference>
<proteinExistence type="predicted"/>
<organism evidence="2 3">
    <name type="scientific">Pyricularia oryzae</name>
    <name type="common">Rice blast fungus</name>
    <name type="synonym">Magnaporthe oryzae</name>
    <dbReference type="NCBI Taxonomy" id="318829"/>
    <lineage>
        <taxon>Eukaryota</taxon>
        <taxon>Fungi</taxon>
        <taxon>Dikarya</taxon>
        <taxon>Ascomycota</taxon>
        <taxon>Pezizomycotina</taxon>
        <taxon>Sordariomycetes</taxon>
        <taxon>Sordariomycetidae</taxon>
        <taxon>Magnaporthales</taxon>
        <taxon>Pyriculariaceae</taxon>
        <taxon>Pyricularia</taxon>
    </lineage>
</organism>
<dbReference type="PANTHER" id="PTHR43433">
    <property type="entry name" value="HYDROLASE, ALPHA/BETA FOLD FAMILY PROTEIN"/>
    <property type="match status" value="1"/>
</dbReference>
<sequence>MAEKSNPFPTVEETLKHPAYPTAIWKLVPHKKGRAPVAEGRGGPFNIGWEIHGSGPTKLVMIIGLGSFCVAWQCQTLYFGHEKGDQYSVLLIDNRGMGNSDVPLMRYSTSEMALDVLEVATHVGWTDRHSLHVVGISLGGMIAQEVACASPERIASLALLSTAAEIRNTDSFLVNLQNRAALLIPRGIEVSVGGSAKRIFAHDWLEAPDRFRLPTKDSPKVEMPEGGEYLRFNSNYQRFVAQEMHKRLDKERFGSTGFLLQLIAAGWHYKNREQLSEMADAVGRDRILVLHGTVDEMISVPHGKILIDFIKPKTGVILDNAGHGIPLERTEWLNNFLEEHLQSVLQLDSPPKP</sequence>
<dbReference type="InterPro" id="IPR000073">
    <property type="entry name" value="AB_hydrolase_1"/>
</dbReference>